<sequence length="195" mass="22288">MKKDSVALNQSTMTMLIHNLLQDNGKKQIGLKLYEHLKSQGINFSNYVYTDIIKTEIQFGDIEYAIKTFQEGLSQGIKLTASYYNLIFNGLANNQMLNETKEFYQYIKPQTSEAQGNLPNFYTFFFIIRAGYRAQDKKFVEFFLDELKDAKLSSLGNRLPGLLNAIEEKGLATIPPELKAFKTSGDADKIIEIRE</sequence>
<proteinExistence type="predicted"/>
<evidence type="ECO:0000256" key="3">
    <source>
        <dbReference type="ARBA" id="ARBA00044527"/>
    </source>
</evidence>
<dbReference type="GO" id="GO:0005739">
    <property type="term" value="C:mitochondrion"/>
    <property type="evidence" value="ECO:0007669"/>
    <property type="project" value="UniProtKB-SubCell"/>
</dbReference>
<keyword evidence="2" id="KW-0677">Repeat</keyword>
<name>A0A9W6Z6C0_AMBMO</name>
<dbReference type="EMBL" id="BSXU01008425">
    <property type="protein sequence ID" value="GMG60244.1"/>
    <property type="molecule type" value="Genomic_DNA"/>
</dbReference>
<evidence type="ECO:0000256" key="2">
    <source>
        <dbReference type="ARBA" id="ARBA00022737"/>
    </source>
</evidence>
<dbReference type="InterPro" id="IPR011990">
    <property type="entry name" value="TPR-like_helical_dom_sf"/>
</dbReference>
<dbReference type="InterPro" id="IPR002885">
    <property type="entry name" value="PPR_rpt"/>
</dbReference>
<evidence type="ECO:0000313" key="4">
    <source>
        <dbReference type="EMBL" id="GMG60244.1"/>
    </source>
</evidence>
<evidence type="ECO:0000256" key="1">
    <source>
        <dbReference type="ARBA" id="ARBA00004173"/>
    </source>
</evidence>
<dbReference type="OrthoDB" id="185373at2759"/>
<protein>
    <recommendedName>
        <fullName evidence="3">Mitochondrial 15S rRNA processing factor CCM1</fullName>
    </recommendedName>
</protein>
<evidence type="ECO:0000313" key="5">
    <source>
        <dbReference type="Proteomes" id="UP001165063"/>
    </source>
</evidence>
<dbReference type="Gene3D" id="1.25.40.10">
    <property type="entry name" value="Tetratricopeptide repeat domain"/>
    <property type="match status" value="1"/>
</dbReference>
<dbReference type="Pfam" id="PF13812">
    <property type="entry name" value="PPR_3"/>
    <property type="match status" value="1"/>
</dbReference>
<keyword evidence="5" id="KW-1185">Reference proteome</keyword>
<dbReference type="AlphaFoldDB" id="A0A9W6Z6C0"/>
<organism evidence="4 5">
    <name type="scientific">Ambrosiozyma monospora</name>
    <name type="common">Yeast</name>
    <name type="synonym">Endomycopsis monosporus</name>
    <dbReference type="NCBI Taxonomy" id="43982"/>
    <lineage>
        <taxon>Eukaryota</taxon>
        <taxon>Fungi</taxon>
        <taxon>Dikarya</taxon>
        <taxon>Ascomycota</taxon>
        <taxon>Saccharomycotina</taxon>
        <taxon>Pichiomycetes</taxon>
        <taxon>Pichiales</taxon>
        <taxon>Pichiaceae</taxon>
        <taxon>Ambrosiozyma</taxon>
    </lineage>
</organism>
<reference evidence="4" key="1">
    <citation type="submission" date="2023-04" db="EMBL/GenBank/DDBJ databases">
        <title>Ambrosiozyma monospora NBRC 1965.</title>
        <authorList>
            <person name="Ichikawa N."/>
            <person name="Sato H."/>
            <person name="Tonouchi N."/>
        </authorList>
    </citation>
    <scope>NUCLEOTIDE SEQUENCE</scope>
    <source>
        <strain evidence="4">NBRC 1965</strain>
    </source>
</reference>
<gene>
    <name evidence="4" type="ORF">Amon01_000880200</name>
</gene>
<dbReference type="PANTHER" id="PTHR47941">
    <property type="entry name" value="PENTATRICOPEPTIDE REPEAT-CONTAINING PROTEIN 3, MITOCHONDRIAL"/>
    <property type="match status" value="1"/>
</dbReference>
<accession>A0A9W6Z6C0</accession>
<dbReference type="Proteomes" id="UP001165063">
    <property type="component" value="Unassembled WGS sequence"/>
</dbReference>
<comment type="caution">
    <text evidence="4">The sequence shown here is derived from an EMBL/GenBank/DDBJ whole genome shotgun (WGS) entry which is preliminary data.</text>
</comment>
<comment type="subcellular location">
    <subcellularLocation>
        <location evidence="1">Mitochondrion</location>
    </subcellularLocation>
</comment>